<protein>
    <submittedName>
        <fullName evidence="1">Uncharacterized protein</fullName>
    </submittedName>
</protein>
<reference evidence="1" key="1">
    <citation type="submission" date="2023-09" db="EMBL/GenBank/DDBJ databases">
        <title>Description of first Herbaspirillum huttiense subsp. nephrolepsisexaltata and Herbaspirillum huttiense subsp. lycopersicon.</title>
        <authorList>
            <person name="Poudel M."/>
            <person name="Sharma A."/>
            <person name="Goss E."/>
            <person name="Tapia J.H."/>
            <person name="Harmon C.M."/>
            <person name="Jones J.B."/>
        </authorList>
    </citation>
    <scope>NUCLEOTIDE SEQUENCE</scope>
    <source>
        <strain evidence="1">SE1</strain>
    </source>
</reference>
<evidence type="ECO:0000313" key="1">
    <source>
        <dbReference type="EMBL" id="MDR9847055.1"/>
    </source>
</evidence>
<keyword evidence="2" id="KW-1185">Reference proteome</keyword>
<accession>A0ABU2EGP7</accession>
<gene>
    <name evidence="1" type="ORF">RI048_02395</name>
</gene>
<comment type="caution">
    <text evidence="1">The sequence shown here is derived from an EMBL/GenBank/DDBJ whole genome shotgun (WGS) entry which is preliminary data.</text>
</comment>
<name>A0ABU2EGP7_9BURK</name>
<dbReference type="Proteomes" id="UP001246576">
    <property type="component" value="Unassembled WGS sequence"/>
</dbReference>
<proteinExistence type="predicted"/>
<organism evidence="1 2">
    <name type="scientific">Herbaspirillum huttiense subsp. lycopersici</name>
    <dbReference type="NCBI Taxonomy" id="3074428"/>
    <lineage>
        <taxon>Bacteria</taxon>
        <taxon>Pseudomonadati</taxon>
        <taxon>Pseudomonadota</taxon>
        <taxon>Betaproteobacteria</taxon>
        <taxon>Burkholderiales</taxon>
        <taxon>Oxalobacteraceae</taxon>
        <taxon>Herbaspirillum</taxon>
    </lineage>
</organism>
<dbReference type="EMBL" id="JAVLSJ010000001">
    <property type="protein sequence ID" value="MDR9847055.1"/>
    <property type="molecule type" value="Genomic_DNA"/>
</dbReference>
<sequence>MKLPLRAVPRAELEEGGMRLIEDAAGDIVARVFEDEAAEALVLAANNLANMENALKWARIPIAEDCASYSTHRLTLQKIDEAFATLREARK</sequence>
<evidence type="ECO:0000313" key="2">
    <source>
        <dbReference type="Proteomes" id="UP001246576"/>
    </source>
</evidence>
<dbReference type="RefSeq" id="WP_310839477.1">
    <property type="nucleotide sequence ID" value="NZ_JAVLSJ010000001.1"/>
</dbReference>